<protein>
    <submittedName>
        <fullName evidence="1">Uncharacterized protein</fullName>
    </submittedName>
</protein>
<evidence type="ECO:0000313" key="2">
    <source>
        <dbReference type="Proteomes" id="UP001314170"/>
    </source>
</evidence>
<dbReference type="Proteomes" id="UP001314170">
    <property type="component" value="Unassembled WGS sequence"/>
</dbReference>
<dbReference type="EMBL" id="CAWUPB010001194">
    <property type="protein sequence ID" value="CAK7352468.1"/>
    <property type="molecule type" value="Genomic_DNA"/>
</dbReference>
<proteinExistence type="predicted"/>
<evidence type="ECO:0000313" key="1">
    <source>
        <dbReference type="EMBL" id="CAK7352468.1"/>
    </source>
</evidence>
<keyword evidence="2" id="KW-1185">Reference proteome</keyword>
<accession>A0AAV1SM95</accession>
<dbReference type="AlphaFoldDB" id="A0AAV1SM95"/>
<comment type="caution">
    <text evidence="1">The sequence shown here is derived from an EMBL/GenBank/DDBJ whole genome shotgun (WGS) entry which is preliminary data.</text>
</comment>
<name>A0AAV1SM95_9ROSI</name>
<organism evidence="1 2">
    <name type="scientific">Dovyalis caffra</name>
    <dbReference type="NCBI Taxonomy" id="77055"/>
    <lineage>
        <taxon>Eukaryota</taxon>
        <taxon>Viridiplantae</taxon>
        <taxon>Streptophyta</taxon>
        <taxon>Embryophyta</taxon>
        <taxon>Tracheophyta</taxon>
        <taxon>Spermatophyta</taxon>
        <taxon>Magnoliopsida</taxon>
        <taxon>eudicotyledons</taxon>
        <taxon>Gunneridae</taxon>
        <taxon>Pentapetalae</taxon>
        <taxon>rosids</taxon>
        <taxon>fabids</taxon>
        <taxon>Malpighiales</taxon>
        <taxon>Salicaceae</taxon>
        <taxon>Flacourtieae</taxon>
        <taxon>Dovyalis</taxon>
    </lineage>
</organism>
<gene>
    <name evidence="1" type="ORF">DCAF_LOCUS24239</name>
</gene>
<reference evidence="1 2" key="1">
    <citation type="submission" date="2024-01" db="EMBL/GenBank/DDBJ databases">
        <authorList>
            <person name="Waweru B."/>
        </authorList>
    </citation>
    <scope>NUCLEOTIDE SEQUENCE [LARGE SCALE GENOMIC DNA]</scope>
</reference>
<sequence length="90" mass="9828">MTALTPIAYCYYVELGLRVPAIAAPVSNEFTVTYCFFEFMSVRLIPMIVVNGRGGKSTSEWDSSDLAGIATQPANQTLDVKATKKKFGKT</sequence>